<dbReference type="RefSeq" id="WP_012955083.1">
    <property type="nucleotide sequence ID" value="NC_013790.1"/>
</dbReference>
<dbReference type="GeneID" id="55593049"/>
<dbReference type="KEGG" id="mru:mru_0275"/>
<dbReference type="EMBL" id="CP001719">
    <property type="protein sequence ID" value="ADC46127.1"/>
    <property type="molecule type" value="Genomic_DNA"/>
</dbReference>
<name>D3DZV1_METRM</name>
<proteinExistence type="predicted"/>
<dbReference type="AlphaFoldDB" id="D3DZV1"/>
<dbReference type="PATRIC" id="fig|634498.28.peg.278"/>
<dbReference type="Proteomes" id="UP000008680">
    <property type="component" value="Chromosome"/>
</dbReference>
<evidence type="ECO:0000313" key="1">
    <source>
        <dbReference type="EMBL" id="ADC46127.1"/>
    </source>
</evidence>
<dbReference type="HOGENOM" id="CLU_2985729_0_0_2"/>
<protein>
    <submittedName>
        <fullName evidence="1">Uncharacterized protein</fullName>
    </submittedName>
</protein>
<dbReference type="STRING" id="634498.mru_0275"/>
<organism evidence="1 2">
    <name type="scientific">Methanobrevibacter ruminantium (strain ATCC 35063 / DSM 1093 / JCM 13430 / OCM 146 / M1)</name>
    <name type="common">Methanobacterium ruminantium</name>
    <dbReference type="NCBI Taxonomy" id="634498"/>
    <lineage>
        <taxon>Archaea</taxon>
        <taxon>Methanobacteriati</taxon>
        <taxon>Methanobacteriota</taxon>
        <taxon>Methanomada group</taxon>
        <taxon>Methanobacteria</taxon>
        <taxon>Methanobacteriales</taxon>
        <taxon>Methanobacteriaceae</taxon>
        <taxon>Methanobrevibacter</taxon>
    </lineage>
</organism>
<keyword evidence="2" id="KW-1185">Reference proteome</keyword>
<accession>D3DZV1</accession>
<evidence type="ECO:0000313" key="2">
    <source>
        <dbReference type="Proteomes" id="UP000008680"/>
    </source>
</evidence>
<gene>
    <name evidence="1" type="ordered locus">mru_0275</name>
</gene>
<sequence>MDRIKELNVCGTCKHSHLIPDINGEIAVNICRIGSEAVNKDGGLTYCVDWTPRRKLS</sequence>
<reference evidence="1 2" key="1">
    <citation type="journal article" date="2010" name="PLoS ONE">
        <title>The genome sequence of the rumen methanogen Methanobrevibacter ruminantium reveals new possibilities for controlling ruminant methane emissions.</title>
        <authorList>
            <person name="Leahy S.C."/>
            <person name="Kelly W.J."/>
            <person name="Altermann E."/>
            <person name="Ronimus R.S."/>
            <person name="Yeoman C.J."/>
            <person name="Pacheco D.M."/>
            <person name="Li D."/>
            <person name="Kong Z."/>
            <person name="McTavish S."/>
            <person name="Sang C."/>
            <person name="Lambie S.C."/>
            <person name="Janssen P.H."/>
            <person name="Dey D."/>
            <person name="Attwood G.T."/>
        </authorList>
    </citation>
    <scope>NUCLEOTIDE SEQUENCE [LARGE SCALE GENOMIC DNA]</scope>
    <source>
        <strain evidence="2">ATCC 35063 / DSM 1093 / JCM 13430 / OCM 146 / M1</strain>
    </source>
</reference>